<feature type="domain" description="PKS/mFAS DH" evidence="8">
    <location>
        <begin position="1367"/>
        <end position="1640"/>
    </location>
</feature>
<dbReference type="SUPFAM" id="SSF55048">
    <property type="entry name" value="Probable ACP-binding domain of malonyl-CoA ACP transacylase"/>
    <property type="match status" value="1"/>
</dbReference>
<dbReference type="InterPro" id="IPR049551">
    <property type="entry name" value="PKS_DH_C"/>
</dbReference>
<dbReference type="Gene3D" id="3.30.70.3290">
    <property type="match status" value="1"/>
</dbReference>
<feature type="active site" description="Proton acceptor; for dehydratase activity" evidence="4">
    <location>
        <position position="1399"/>
    </location>
</feature>
<dbReference type="SMART" id="SM00825">
    <property type="entry name" value="PKS_KS"/>
    <property type="match status" value="1"/>
</dbReference>
<dbReference type="Proteomes" id="UP000054537">
    <property type="component" value="Unassembled WGS sequence"/>
</dbReference>
<dbReference type="GO" id="GO:0004312">
    <property type="term" value="F:fatty acid synthase activity"/>
    <property type="evidence" value="ECO:0007669"/>
    <property type="project" value="TreeGrafter"/>
</dbReference>
<evidence type="ECO:0000259" key="6">
    <source>
        <dbReference type="PROSITE" id="PS50075"/>
    </source>
</evidence>
<comment type="caution">
    <text evidence="9">The sequence shown here is derived from an EMBL/GenBank/DDBJ whole genome shotgun (WGS) entry which is preliminary data.</text>
</comment>
<evidence type="ECO:0000256" key="2">
    <source>
        <dbReference type="ARBA" id="ARBA00022553"/>
    </source>
</evidence>
<dbReference type="PROSITE" id="PS52004">
    <property type="entry name" value="KS3_2"/>
    <property type="match status" value="1"/>
</dbReference>
<dbReference type="EMBL" id="JRTT01000005">
    <property type="protein sequence ID" value="KHD78261.1"/>
    <property type="molecule type" value="Genomic_DNA"/>
</dbReference>
<dbReference type="Pfam" id="PF02801">
    <property type="entry name" value="Ketoacyl-synt_C"/>
    <property type="match status" value="1"/>
</dbReference>
<dbReference type="InterPro" id="IPR014043">
    <property type="entry name" value="Acyl_transferase_dom"/>
</dbReference>
<dbReference type="SMART" id="SM00823">
    <property type="entry name" value="PKS_PP"/>
    <property type="match status" value="1"/>
</dbReference>
<keyword evidence="1" id="KW-0596">Phosphopantetheine</keyword>
<reference evidence="9 10" key="1">
    <citation type="submission" date="2014-10" db="EMBL/GenBank/DDBJ databases">
        <title>Draft genome sequence of Actinoplanes utahensis NRRL 12052.</title>
        <authorList>
            <person name="Velasco-Bucheli B."/>
            <person name="del Cerro C."/>
            <person name="Hormigo D."/>
            <person name="Garcia J.L."/>
            <person name="Acebal C."/>
            <person name="Arroyo M."/>
            <person name="de la Mata I."/>
        </authorList>
    </citation>
    <scope>NUCLEOTIDE SEQUENCE [LARGE SCALE GENOMIC DNA]</scope>
    <source>
        <strain evidence="9 10">NRRL 12052</strain>
    </source>
</reference>
<evidence type="ECO:0000259" key="8">
    <source>
        <dbReference type="PROSITE" id="PS52019"/>
    </source>
</evidence>
<dbReference type="Gene3D" id="3.40.47.10">
    <property type="match status" value="1"/>
</dbReference>
<feature type="compositionally biased region" description="Low complexity" evidence="5">
    <location>
        <begin position="881"/>
        <end position="903"/>
    </location>
</feature>
<feature type="compositionally biased region" description="Basic and acidic residues" evidence="5">
    <location>
        <begin position="1645"/>
        <end position="1663"/>
    </location>
</feature>
<dbReference type="InterPro" id="IPR016035">
    <property type="entry name" value="Acyl_Trfase/lysoPLipase"/>
</dbReference>
<dbReference type="InterPro" id="IPR042104">
    <property type="entry name" value="PKS_dehydratase_sf"/>
</dbReference>
<protein>
    <submittedName>
        <fullName evidence="9">Uncharacterized protein</fullName>
    </submittedName>
</protein>
<evidence type="ECO:0000259" key="7">
    <source>
        <dbReference type="PROSITE" id="PS52004"/>
    </source>
</evidence>
<feature type="domain" description="Ketosynthase family 3 (KS3)" evidence="7">
    <location>
        <begin position="4"/>
        <end position="435"/>
    </location>
</feature>
<dbReference type="InterPro" id="IPR020841">
    <property type="entry name" value="PKS_Beta-ketoAc_synthase_dom"/>
</dbReference>
<evidence type="ECO:0000256" key="4">
    <source>
        <dbReference type="PROSITE-ProRule" id="PRU01363"/>
    </source>
</evidence>
<dbReference type="Pfam" id="PF16197">
    <property type="entry name" value="KAsynt_C_assoc"/>
    <property type="match status" value="1"/>
</dbReference>
<dbReference type="SMART" id="SM00822">
    <property type="entry name" value="PKS_KR"/>
    <property type="match status" value="1"/>
</dbReference>
<feature type="domain" description="Carrier" evidence="6">
    <location>
        <begin position="1753"/>
        <end position="1828"/>
    </location>
</feature>
<dbReference type="SMART" id="SM00826">
    <property type="entry name" value="PKS_DH"/>
    <property type="match status" value="1"/>
</dbReference>
<dbReference type="OrthoDB" id="3406074at2"/>
<dbReference type="GO" id="GO:0004315">
    <property type="term" value="F:3-oxoacyl-[acyl-carrier-protein] synthase activity"/>
    <property type="evidence" value="ECO:0007669"/>
    <property type="project" value="InterPro"/>
</dbReference>
<dbReference type="InterPro" id="IPR014030">
    <property type="entry name" value="Ketoacyl_synth_N"/>
</dbReference>
<dbReference type="InterPro" id="IPR057326">
    <property type="entry name" value="KR_dom"/>
</dbReference>
<dbReference type="SMART" id="SM00827">
    <property type="entry name" value="PKS_AT"/>
    <property type="match status" value="1"/>
</dbReference>
<dbReference type="PROSITE" id="PS50075">
    <property type="entry name" value="CARRIER"/>
    <property type="match status" value="1"/>
</dbReference>
<accession>A0A0A6US53</accession>
<dbReference type="eggNOG" id="COG3321">
    <property type="taxonomic scope" value="Bacteria"/>
</dbReference>
<dbReference type="STRING" id="1869.MB27_05265"/>
<dbReference type="PROSITE" id="PS52019">
    <property type="entry name" value="PKS_MFAS_DH"/>
    <property type="match status" value="1"/>
</dbReference>
<dbReference type="InterPro" id="IPR016036">
    <property type="entry name" value="Malonyl_transacylase_ACP-bd"/>
</dbReference>
<dbReference type="PROSITE" id="PS00012">
    <property type="entry name" value="PHOSPHOPANTETHEINE"/>
    <property type="match status" value="1"/>
</dbReference>
<dbReference type="PROSITE" id="PS00606">
    <property type="entry name" value="KS3_1"/>
    <property type="match status" value="1"/>
</dbReference>
<dbReference type="InterPro" id="IPR050091">
    <property type="entry name" value="PKS_NRPS_Biosynth_Enz"/>
</dbReference>
<evidence type="ECO:0000256" key="1">
    <source>
        <dbReference type="ARBA" id="ARBA00022450"/>
    </source>
</evidence>
<dbReference type="InterPro" id="IPR018201">
    <property type="entry name" value="Ketoacyl_synth_AS"/>
</dbReference>
<dbReference type="Gene3D" id="3.40.50.720">
    <property type="entry name" value="NAD(P)-binding Rossmann-like Domain"/>
    <property type="match status" value="1"/>
</dbReference>
<dbReference type="InterPro" id="IPR020807">
    <property type="entry name" value="PKS_DH"/>
</dbReference>
<dbReference type="Gene3D" id="3.40.366.10">
    <property type="entry name" value="Malonyl-Coenzyme A Acyl Carrier Protein, domain 2"/>
    <property type="match status" value="1"/>
</dbReference>
<dbReference type="InterPro" id="IPR006162">
    <property type="entry name" value="Ppantetheine_attach_site"/>
</dbReference>
<dbReference type="SUPFAM" id="SSF51735">
    <property type="entry name" value="NAD(P)-binding Rossmann-fold domains"/>
    <property type="match status" value="2"/>
</dbReference>
<evidence type="ECO:0000313" key="10">
    <source>
        <dbReference type="Proteomes" id="UP000054537"/>
    </source>
</evidence>
<dbReference type="Pfam" id="PF00550">
    <property type="entry name" value="PP-binding"/>
    <property type="match status" value="1"/>
</dbReference>
<dbReference type="Pfam" id="PF00109">
    <property type="entry name" value="ketoacyl-synt"/>
    <property type="match status" value="1"/>
</dbReference>
<proteinExistence type="predicted"/>
<keyword evidence="10" id="KW-1185">Reference proteome</keyword>
<dbReference type="InterPro" id="IPR036291">
    <property type="entry name" value="NAD(P)-bd_dom_sf"/>
</dbReference>
<dbReference type="GO" id="GO:0031177">
    <property type="term" value="F:phosphopantetheine binding"/>
    <property type="evidence" value="ECO:0007669"/>
    <property type="project" value="InterPro"/>
</dbReference>
<feature type="region of interest" description="Disordered" evidence="5">
    <location>
        <begin position="1645"/>
        <end position="1673"/>
    </location>
</feature>
<dbReference type="GO" id="GO:0005886">
    <property type="term" value="C:plasma membrane"/>
    <property type="evidence" value="ECO:0007669"/>
    <property type="project" value="TreeGrafter"/>
</dbReference>
<keyword evidence="3" id="KW-0808">Transferase</keyword>
<evidence type="ECO:0000256" key="5">
    <source>
        <dbReference type="SAM" id="MobiDB-lite"/>
    </source>
</evidence>
<dbReference type="InterPro" id="IPR014031">
    <property type="entry name" value="Ketoacyl_synth_C"/>
</dbReference>
<dbReference type="CDD" id="cd00833">
    <property type="entry name" value="PKS"/>
    <property type="match status" value="1"/>
</dbReference>
<evidence type="ECO:0000256" key="3">
    <source>
        <dbReference type="ARBA" id="ARBA00022679"/>
    </source>
</evidence>
<dbReference type="SUPFAM" id="SSF53901">
    <property type="entry name" value="Thiolase-like"/>
    <property type="match status" value="1"/>
</dbReference>
<name>A0A0A6US53_ACTUT</name>
<dbReference type="RefSeq" id="WP_043522917.1">
    <property type="nucleotide sequence ID" value="NZ_BAABKU010000002.1"/>
</dbReference>
<feature type="active site" description="Proton donor; for dehydratase activity" evidence="4">
    <location>
        <position position="1551"/>
    </location>
</feature>
<dbReference type="GO" id="GO:0005737">
    <property type="term" value="C:cytoplasm"/>
    <property type="evidence" value="ECO:0007669"/>
    <property type="project" value="TreeGrafter"/>
</dbReference>
<keyword evidence="2" id="KW-0597">Phosphoprotein</keyword>
<dbReference type="InterPro" id="IPR001227">
    <property type="entry name" value="Ac_transferase_dom_sf"/>
</dbReference>
<dbReference type="Pfam" id="PF00698">
    <property type="entry name" value="Acyl_transf_1"/>
    <property type="match status" value="1"/>
</dbReference>
<dbReference type="Pfam" id="PF21089">
    <property type="entry name" value="PKS_DH_N"/>
    <property type="match status" value="1"/>
</dbReference>
<dbReference type="SMART" id="SM01294">
    <property type="entry name" value="PKS_PP_betabranch"/>
    <property type="match status" value="1"/>
</dbReference>
<dbReference type="Gene3D" id="3.10.129.110">
    <property type="entry name" value="Polyketide synthase dehydratase"/>
    <property type="match status" value="1"/>
</dbReference>
<feature type="region of interest" description="Disordered" evidence="5">
    <location>
        <begin position="881"/>
        <end position="914"/>
    </location>
</feature>
<sequence length="1837" mass="193169">MATTEPIAIIGMAARLPQSDDIVQYWRNLVAGRDCLTELSDDELLRNQEDPALFNRPDYVRRRPVIDGADALDIGLFGMTPREAELRDPQYRLMLETVHAALEHGGYDPARFPGMIGLFAATNANRYRYDYVETQTDVVRQVGWAAIDIANHPDYMSTFVSYKLGLRGPSATVLTACSSSLTTVHLACTALRAGDCEMVVAGGVDIEFPYHKGYVPIPGGISAVDGVVRAFDGLGTGTNFGNGVGAVLLKPLAAARRDNDTIYAVVLGSALNNDGARKVGYTAPSIAGQSECAQRALRVSGVKPHDIGYVEAHGTGTRVGDPIELAGLIDAYRAAADGPLPSQYCGIGSVKSNIGHLGQAAGVASLIKAALILTHDVIPPSINVTVPHPDIEWENSPFYLNTELRPWPRDPDRPRHIGISSFGVGGTNAHVILGDPPASAAPAGRREHEALLWSAMDRATEVALRARLADHFDELPDHEFGDAAFTTRAGRSPKPVRAALVAADAADATAGLRAADRILLGDGVTRRPVFAFPGQGAQIPGMFHRLYDAEPLFRDGCDAAFEVLQPLLGYDLAKLWRTTTDPADLARTDVAQPLLYVLEYTLAHCLMAWGVTPALMVGHSLGELVAAAVAGVFDFESGLRAVAERARWMARMPTGVMLAVTATADEVAAVLTPTVVLASVNGPRQVVLAGPADDITEAAAVLTAQGLQTRTLQTSHAYHSPSMTQAAEGFEAVLAGMTLAPPSIPIVSAATGRPMSDSEATSASFWAGQLIAPVRFDDAAAAVLADGAATVIEIGPGRTLSTLLRGRPDFTAGGNRVMAMATHENETTALTRTLAQFWVDGAAVTYWDDDAQRGYRRVALPGYPYQRSRFWLEALRRDGAAEPSPAEAPEAATVTASAADETANGPIPDGPGAQRWRIAEVTWVRDSARPAVPESGGSGVVLLPDDPDQAMTVQTLLQRAGLRGQRVIDSRPSPDAGRPAIDPTDPAAWSARLDQAVDTGAGPVALVHAALTTPGLTAGSAGTSPSDRLTDTITTVTAALRAASAFQRRTGRPTRLVLLGSHLIDVTGGDRVDPHGAALTALMRTAAQEAPAVTCQVIDLGSRPAPDAVVAALSRADLPLQAVRGVARWVPRLAPVREGTGTVSAPSAPRLRHGGTYLVTGGLGGIGLVVARALAETGLRPRLALLSRTPPAGRPDRDGIATALAGLAEAGADVEVVTADVADLDSLRAAVHEVERRLGPIGGVVHAAGVAGGGLLERRSADEIRAVLRPKVDGLHALEAVFADRSPLDFLAVFSSAAAVAGMYGSGDYAAANAYLDAYCRGESGGPRRTVSVQWPGWAEVGMLARSAAGQTILGAGDARAATDGTAAAVGAGDGAPKGAEVAVEWIREAGRDWEFDEHVFEGTPVLPGTAMLELVALAGRHAGERGDWPVAIRDLVFLSPVVGDRRRQVRAVIRPLRRGHKVIVQSRGAGTSEPWTDHATATVAAATELAEQPRFPLPEDGPKTEAIDAPLADWVAFGPRWETMTEVRGDDTERTARLILPERYHHDFADHPVHPAIVDVAAGLLHDLDRGQSFAPFIYRSVTVFAPLTGDVRVHARFSAQSRTARRAVDFDIYDTATGRLLFRAESFAMREVAERRFGATDGTVREEPARHDKAARVEEHVSPVPSRPAGPPPGLLLPAEGAAAFLRLLNDGEPAVALVDLVDVALPVPGLPWSDTPPSEAPATLPAIASTAAPRPVEAAPPPPAVSTPAAAGGDVIAVLRELWTAALGVKDLGPDDDFFEVGGNSLAAVQLTAQINAHFGTDLGAGTLFDHPTMRALASEVPALREASTDRGAP</sequence>
<dbReference type="PANTHER" id="PTHR43775:SF37">
    <property type="entry name" value="SI:DKEY-61P9.11"/>
    <property type="match status" value="1"/>
</dbReference>
<dbReference type="Pfam" id="PF14765">
    <property type="entry name" value="PS-DH"/>
    <property type="match status" value="1"/>
</dbReference>
<dbReference type="GO" id="GO:0071770">
    <property type="term" value="P:DIM/DIP cell wall layer assembly"/>
    <property type="evidence" value="ECO:0007669"/>
    <property type="project" value="TreeGrafter"/>
</dbReference>
<dbReference type="InterPro" id="IPR049900">
    <property type="entry name" value="PKS_mFAS_DH"/>
</dbReference>
<feature type="region of interest" description="C-terminal hotdog fold" evidence="4">
    <location>
        <begin position="1503"/>
        <end position="1640"/>
    </location>
</feature>
<dbReference type="PANTHER" id="PTHR43775">
    <property type="entry name" value="FATTY ACID SYNTHASE"/>
    <property type="match status" value="1"/>
</dbReference>
<dbReference type="InterPro" id="IPR032821">
    <property type="entry name" value="PKS_assoc"/>
</dbReference>
<feature type="region of interest" description="N-terminal hotdog fold" evidence="4">
    <location>
        <begin position="1367"/>
        <end position="1491"/>
    </location>
</feature>
<dbReference type="InterPro" id="IPR036736">
    <property type="entry name" value="ACP-like_sf"/>
</dbReference>
<organism evidence="9 10">
    <name type="scientific">Actinoplanes utahensis</name>
    <dbReference type="NCBI Taxonomy" id="1869"/>
    <lineage>
        <taxon>Bacteria</taxon>
        <taxon>Bacillati</taxon>
        <taxon>Actinomycetota</taxon>
        <taxon>Actinomycetes</taxon>
        <taxon>Micromonosporales</taxon>
        <taxon>Micromonosporaceae</taxon>
        <taxon>Actinoplanes</taxon>
    </lineage>
</organism>
<evidence type="ECO:0000313" key="9">
    <source>
        <dbReference type="EMBL" id="KHD78261.1"/>
    </source>
</evidence>
<dbReference type="Pfam" id="PF08659">
    <property type="entry name" value="KR"/>
    <property type="match status" value="1"/>
</dbReference>
<dbReference type="Gene3D" id="1.10.1200.10">
    <property type="entry name" value="ACP-like"/>
    <property type="match status" value="1"/>
</dbReference>
<dbReference type="InterPro" id="IPR013968">
    <property type="entry name" value="PKS_KR"/>
</dbReference>
<dbReference type="InterPro" id="IPR016039">
    <property type="entry name" value="Thiolase-like"/>
</dbReference>
<dbReference type="GO" id="GO:0006633">
    <property type="term" value="P:fatty acid biosynthetic process"/>
    <property type="evidence" value="ECO:0007669"/>
    <property type="project" value="InterPro"/>
</dbReference>
<gene>
    <name evidence="9" type="ORF">MB27_05265</name>
</gene>
<dbReference type="SUPFAM" id="SSF47336">
    <property type="entry name" value="ACP-like"/>
    <property type="match status" value="1"/>
</dbReference>
<dbReference type="InterPro" id="IPR049552">
    <property type="entry name" value="PKS_DH_N"/>
</dbReference>
<dbReference type="InterPro" id="IPR009081">
    <property type="entry name" value="PP-bd_ACP"/>
</dbReference>
<dbReference type="InterPro" id="IPR020806">
    <property type="entry name" value="PKS_PP-bd"/>
</dbReference>
<dbReference type="SUPFAM" id="SSF52151">
    <property type="entry name" value="FabD/lysophospholipase-like"/>
    <property type="match status" value="1"/>
</dbReference>